<protein>
    <recommendedName>
        <fullName evidence="4">phosphoglycolate phosphatase</fullName>
        <ecNumber evidence="4">3.1.3.18</ecNumber>
    </recommendedName>
</protein>
<comment type="catalytic activity">
    <reaction evidence="1">
        <text>2-phosphoglycolate + H2O = glycolate + phosphate</text>
        <dbReference type="Rhea" id="RHEA:14369"/>
        <dbReference type="ChEBI" id="CHEBI:15377"/>
        <dbReference type="ChEBI" id="CHEBI:29805"/>
        <dbReference type="ChEBI" id="CHEBI:43474"/>
        <dbReference type="ChEBI" id="CHEBI:58033"/>
        <dbReference type="EC" id="3.1.3.18"/>
    </reaction>
</comment>
<comment type="similarity">
    <text evidence="3">Belongs to the HAD-like hydrolase superfamily. CbbY/CbbZ/Gph/YieH family.</text>
</comment>
<dbReference type="GO" id="GO:0006281">
    <property type="term" value="P:DNA repair"/>
    <property type="evidence" value="ECO:0007669"/>
    <property type="project" value="TreeGrafter"/>
</dbReference>
<dbReference type="NCBIfam" id="TIGR01549">
    <property type="entry name" value="HAD-SF-IA-v1"/>
    <property type="match status" value="1"/>
</dbReference>
<keyword evidence="5" id="KW-0378">Hydrolase</keyword>
<accession>A0A840WQC1</accession>
<evidence type="ECO:0000256" key="1">
    <source>
        <dbReference type="ARBA" id="ARBA00000830"/>
    </source>
</evidence>
<evidence type="ECO:0000313" key="6">
    <source>
        <dbReference type="Proteomes" id="UP000553766"/>
    </source>
</evidence>
<dbReference type="EC" id="3.1.3.18" evidence="4"/>
<dbReference type="Gene3D" id="1.10.150.240">
    <property type="entry name" value="Putative phosphatase, domain 2"/>
    <property type="match status" value="1"/>
</dbReference>
<dbReference type="InterPro" id="IPR023198">
    <property type="entry name" value="PGP-like_dom2"/>
</dbReference>
<dbReference type="SUPFAM" id="SSF56784">
    <property type="entry name" value="HAD-like"/>
    <property type="match status" value="1"/>
</dbReference>
<dbReference type="Gene3D" id="3.40.50.1000">
    <property type="entry name" value="HAD superfamily/HAD-like"/>
    <property type="match status" value="1"/>
</dbReference>
<evidence type="ECO:0000256" key="3">
    <source>
        <dbReference type="ARBA" id="ARBA00006171"/>
    </source>
</evidence>
<dbReference type="InterPro" id="IPR023214">
    <property type="entry name" value="HAD_sf"/>
</dbReference>
<gene>
    <name evidence="5" type="ORF">FHS89_001892</name>
</gene>
<comment type="pathway">
    <text evidence="2">Organic acid metabolism; glycolate biosynthesis; glycolate from 2-phosphoglycolate: step 1/1.</text>
</comment>
<dbReference type="Pfam" id="PF13419">
    <property type="entry name" value="HAD_2"/>
    <property type="match status" value="1"/>
</dbReference>
<evidence type="ECO:0000256" key="4">
    <source>
        <dbReference type="ARBA" id="ARBA00013078"/>
    </source>
</evidence>
<dbReference type="PANTHER" id="PTHR43434">
    <property type="entry name" value="PHOSPHOGLYCOLATE PHOSPHATASE"/>
    <property type="match status" value="1"/>
</dbReference>
<dbReference type="InterPro" id="IPR006439">
    <property type="entry name" value="HAD-SF_hydro_IA"/>
</dbReference>
<dbReference type="InterPro" id="IPR050155">
    <property type="entry name" value="HAD-like_hydrolase_sf"/>
</dbReference>
<evidence type="ECO:0000313" key="5">
    <source>
        <dbReference type="EMBL" id="MBB5515872.1"/>
    </source>
</evidence>
<comment type="caution">
    <text evidence="5">The sequence shown here is derived from an EMBL/GenBank/DDBJ whole genome shotgun (WGS) entry which is preliminary data.</text>
</comment>
<dbReference type="SFLD" id="SFLDG01129">
    <property type="entry name" value="C1.5:_HAD__Beta-PGM__Phosphata"/>
    <property type="match status" value="1"/>
</dbReference>
<evidence type="ECO:0000256" key="2">
    <source>
        <dbReference type="ARBA" id="ARBA00004818"/>
    </source>
</evidence>
<dbReference type="Proteomes" id="UP000553766">
    <property type="component" value="Unassembled WGS sequence"/>
</dbReference>
<dbReference type="InterPro" id="IPR036412">
    <property type="entry name" value="HAD-like_sf"/>
</dbReference>
<name>A0A840WQC1_9RHOB</name>
<dbReference type="PANTHER" id="PTHR43434:SF1">
    <property type="entry name" value="PHOSPHOGLYCOLATE PHOSPHATASE"/>
    <property type="match status" value="1"/>
</dbReference>
<dbReference type="AlphaFoldDB" id="A0A840WQC1"/>
<dbReference type="GO" id="GO:0005829">
    <property type="term" value="C:cytosol"/>
    <property type="evidence" value="ECO:0007669"/>
    <property type="project" value="TreeGrafter"/>
</dbReference>
<sequence>MKSVIFDLDGTLADTSADLIAAANHCFEERGLGRPLDPIDDALTAFRGGRAMLKLGIERLDLDEDVADEDYQLLLDYYADNIDVETELYPGVISALEDLQADGWLLGVCTNKPESLALSLLERLGVLHMFGAVLGADSLPVRKPDPTHLTATVEALGGDMALTMLVGDTITDAKTARAAGVPLILVAFGPEGVGIDRLEPDVLLSHYDDMPRIAAELIGA</sequence>
<organism evidence="5 6">
    <name type="scientific">Rubricella aquisinus</name>
    <dbReference type="NCBI Taxonomy" id="2028108"/>
    <lineage>
        <taxon>Bacteria</taxon>
        <taxon>Pseudomonadati</taxon>
        <taxon>Pseudomonadota</taxon>
        <taxon>Alphaproteobacteria</taxon>
        <taxon>Rhodobacterales</taxon>
        <taxon>Paracoccaceae</taxon>
        <taxon>Rubricella</taxon>
    </lineage>
</organism>
<dbReference type="GO" id="GO:0008967">
    <property type="term" value="F:phosphoglycolate phosphatase activity"/>
    <property type="evidence" value="ECO:0007669"/>
    <property type="project" value="UniProtKB-EC"/>
</dbReference>
<proteinExistence type="inferred from homology"/>
<reference evidence="5 6" key="1">
    <citation type="submission" date="2020-08" db="EMBL/GenBank/DDBJ databases">
        <title>Genomic Encyclopedia of Type Strains, Phase IV (KMG-IV): sequencing the most valuable type-strain genomes for metagenomic binning, comparative biology and taxonomic classification.</title>
        <authorList>
            <person name="Goeker M."/>
        </authorList>
    </citation>
    <scope>NUCLEOTIDE SEQUENCE [LARGE SCALE GENOMIC DNA]</scope>
    <source>
        <strain evidence="5 6">DSM 103377</strain>
    </source>
</reference>
<dbReference type="EMBL" id="JACIJS010000005">
    <property type="protein sequence ID" value="MBB5515872.1"/>
    <property type="molecule type" value="Genomic_DNA"/>
</dbReference>
<keyword evidence="6" id="KW-1185">Reference proteome</keyword>
<dbReference type="InterPro" id="IPR041492">
    <property type="entry name" value="HAD_2"/>
</dbReference>
<dbReference type="RefSeq" id="WP_184010953.1">
    <property type="nucleotide sequence ID" value="NZ_JACIJS010000005.1"/>
</dbReference>
<dbReference type="SFLD" id="SFLDS00003">
    <property type="entry name" value="Haloacid_Dehalogenase"/>
    <property type="match status" value="1"/>
</dbReference>